<protein>
    <submittedName>
        <fullName evidence="1">Uncharacterized protein</fullName>
    </submittedName>
</protein>
<evidence type="ECO:0000313" key="2">
    <source>
        <dbReference type="Proteomes" id="UP001469365"/>
    </source>
</evidence>
<dbReference type="EMBL" id="JBBPCC010000012">
    <property type="protein sequence ID" value="MEK8129906.1"/>
    <property type="molecule type" value="Genomic_DNA"/>
</dbReference>
<sequence>MKEKRERYESLVEQEDKRLQQVQTSEALTMVILDYTYERAMDLDLLTAEELLGRVHRYTEELRLSLLHLRLEKAYVAGRLKAESR</sequence>
<comment type="caution">
    <text evidence="1">The sequence shown here is derived from an EMBL/GenBank/DDBJ whole genome shotgun (WGS) entry which is preliminary data.</text>
</comment>
<reference evidence="1 2" key="1">
    <citation type="submission" date="2024-04" db="EMBL/GenBank/DDBJ databases">
        <title>draft genome sequnece of Paenibacillus filicis.</title>
        <authorList>
            <person name="Kim D.-U."/>
        </authorList>
    </citation>
    <scope>NUCLEOTIDE SEQUENCE [LARGE SCALE GENOMIC DNA]</scope>
    <source>
        <strain evidence="1 2">KACC14197</strain>
    </source>
</reference>
<keyword evidence="2" id="KW-1185">Reference proteome</keyword>
<dbReference type="RefSeq" id="WP_341417029.1">
    <property type="nucleotide sequence ID" value="NZ_JBBPCC010000012.1"/>
</dbReference>
<evidence type="ECO:0000313" key="1">
    <source>
        <dbReference type="EMBL" id="MEK8129906.1"/>
    </source>
</evidence>
<gene>
    <name evidence="1" type="ORF">WMW72_18545</name>
</gene>
<name>A0ABU9DM24_9BACL</name>
<proteinExistence type="predicted"/>
<organism evidence="1 2">
    <name type="scientific">Paenibacillus filicis</name>
    <dbReference type="NCBI Taxonomy" id="669464"/>
    <lineage>
        <taxon>Bacteria</taxon>
        <taxon>Bacillati</taxon>
        <taxon>Bacillota</taxon>
        <taxon>Bacilli</taxon>
        <taxon>Bacillales</taxon>
        <taxon>Paenibacillaceae</taxon>
        <taxon>Paenibacillus</taxon>
    </lineage>
</organism>
<accession>A0ABU9DM24</accession>
<dbReference type="Proteomes" id="UP001469365">
    <property type="component" value="Unassembled WGS sequence"/>
</dbReference>